<dbReference type="EMBL" id="JAAAIP010000466">
    <property type="protein sequence ID" value="KAG0316667.1"/>
    <property type="molecule type" value="Genomic_DNA"/>
</dbReference>
<evidence type="ECO:0000313" key="3">
    <source>
        <dbReference type="Proteomes" id="UP000738325"/>
    </source>
</evidence>
<keyword evidence="3" id="KW-1185">Reference proteome</keyword>
<accession>A0A9P6RE51</accession>
<reference evidence="2" key="1">
    <citation type="journal article" date="2020" name="Fungal Divers.">
        <title>Resolving the Mortierellaceae phylogeny through synthesis of multi-gene phylogenetics and phylogenomics.</title>
        <authorList>
            <person name="Vandepol N."/>
            <person name="Liber J."/>
            <person name="Desiro A."/>
            <person name="Na H."/>
            <person name="Kennedy M."/>
            <person name="Barry K."/>
            <person name="Grigoriev I.V."/>
            <person name="Miller A.N."/>
            <person name="O'Donnell K."/>
            <person name="Stajich J.E."/>
            <person name="Bonito G."/>
        </authorList>
    </citation>
    <scope>NUCLEOTIDE SEQUENCE</scope>
    <source>
        <strain evidence="2">REB-010B</strain>
    </source>
</reference>
<proteinExistence type="predicted"/>
<protein>
    <submittedName>
        <fullName evidence="2">Uncharacterized protein</fullName>
    </submittedName>
</protein>
<evidence type="ECO:0000256" key="1">
    <source>
        <dbReference type="SAM" id="MobiDB-lite"/>
    </source>
</evidence>
<feature type="compositionally biased region" description="Low complexity" evidence="1">
    <location>
        <begin position="8"/>
        <end position="25"/>
    </location>
</feature>
<feature type="region of interest" description="Disordered" evidence="1">
    <location>
        <begin position="1"/>
        <end position="25"/>
    </location>
</feature>
<dbReference type="Proteomes" id="UP000738325">
    <property type="component" value="Unassembled WGS sequence"/>
</dbReference>
<gene>
    <name evidence="2" type="ORF">BGZ99_006756</name>
</gene>
<name>A0A9P6RE51_9FUNG</name>
<evidence type="ECO:0000313" key="2">
    <source>
        <dbReference type="EMBL" id="KAG0316667.1"/>
    </source>
</evidence>
<feature type="non-terminal residue" evidence="2">
    <location>
        <position position="67"/>
    </location>
</feature>
<organism evidence="2 3">
    <name type="scientific">Dissophora globulifera</name>
    <dbReference type="NCBI Taxonomy" id="979702"/>
    <lineage>
        <taxon>Eukaryota</taxon>
        <taxon>Fungi</taxon>
        <taxon>Fungi incertae sedis</taxon>
        <taxon>Mucoromycota</taxon>
        <taxon>Mortierellomycotina</taxon>
        <taxon>Mortierellomycetes</taxon>
        <taxon>Mortierellales</taxon>
        <taxon>Mortierellaceae</taxon>
        <taxon>Dissophora</taxon>
    </lineage>
</organism>
<sequence>ESDPSEIELTSPAELESSSSAELGSSSLVIDDRDEIAELHSNLNRCSHTPCEWKVGKDYASCKLQEY</sequence>
<comment type="caution">
    <text evidence="2">The sequence shown here is derived from an EMBL/GenBank/DDBJ whole genome shotgun (WGS) entry which is preliminary data.</text>
</comment>
<dbReference type="AlphaFoldDB" id="A0A9P6RE51"/>